<proteinExistence type="predicted"/>
<dbReference type="OrthoDB" id="9796570at2"/>
<sequence>MKHLFRKGSDPKAPTFVLFHGTGGTENDLLPIADIVNSSASVLSVRGNVLENGMPRFFKRLAEGVFDEEDLIARTKELHEFLDQAAEDYEIERGHMIAVGYSNGANIAGSLMFHYEQVFKGAILLHPMVPRRHMQLPELNGLPVFIGAGRNDPICSPQETEELRQLLDGAGAEVEVHWESHGHQLTMSEIQGAADWYRSRF</sequence>
<dbReference type="KEGG" id="pswu:SY83_21370"/>
<evidence type="ECO:0000259" key="1">
    <source>
        <dbReference type="Pfam" id="PF01738"/>
    </source>
</evidence>
<keyword evidence="3" id="KW-1185">Reference proteome</keyword>
<dbReference type="InterPro" id="IPR002925">
    <property type="entry name" value="Dienelactn_hydro"/>
</dbReference>
<dbReference type="InterPro" id="IPR029058">
    <property type="entry name" value="AB_hydrolase_fold"/>
</dbReference>
<evidence type="ECO:0000313" key="2">
    <source>
        <dbReference type="EMBL" id="ANE48405.1"/>
    </source>
</evidence>
<dbReference type="SUPFAM" id="SSF53474">
    <property type="entry name" value="alpha/beta-Hydrolases"/>
    <property type="match status" value="1"/>
</dbReference>
<dbReference type="GO" id="GO:0016787">
    <property type="term" value="F:hydrolase activity"/>
    <property type="evidence" value="ECO:0007669"/>
    <property type="project" value="InterPro"/>
</dbReference>
<dbReference type="Gene3D" id="3.40.50.1820">
    <property type="entry name" value="alpha/beta hydrolase"/>
    <property type="match status" value="1"/>
</dbReference>
<dbReference type="AlphaFoldDB" id="A0A172TMW3"/>
<dbReference type="RefSeq" id="WP_068610212.1">
    <property type="nucleotide sequence ID" value="NZ_CP011388.1"/>
</dbReference>
<dbReference type="Pfam" id="PF01738">
    <property type="entry name" value="DLH"/>
    <property type="match status" value="1"/>
</dbReference>
<dbReference type="STRING" id="1178515.SY83_21370"/>
<dbReference type="Proteomes" id="UP000076927">
    <property type="component" value="Chromosome"/>
</dbReference>
<feature type="domain" description="Dienelactone hydrolase" evidence="1">
    <location>
        <begin position="78"/>
        <end position="180"/>
    </location>
</feature>
<reference evidence="2 3" key="1">
    <citation type="submission" date="2015-01" db="EMBL/GenBank/DDBJ databases">
        <title>Paenibacillus swuensis/DY6/whole genome sequencing.</title>
        <authorList>
            <person name="Kim M.K."/>
            <person name="Srinivasan S."/>
            <person name="Lee J.-J."/>
        </authorList>
    </citation>
    <scope>NUCLEOTIDE SEQUENCE [LARGE SCALE GENOMIC DNA]</scope>
    <source>
        <strain evidence="2 3">DY6</strain>
    </source>
</reference>
<organism evidence="2 3">
    <name type="scientific">Paenibacillus swuensis</name>
    <dbReference type="NCBI Taxonomy" id="1178515"/>
    <lineage>
        <taxon>Bacteria</taxon>
        <taxon>Bacillati</taxon>
        <taxon>Bacillota</taxon>
        <taxon>Bacilli</taxon>
        <taxon>Bacillales</taxon>
        <taxon>Paenibacillaceae</taxon>
        <taxon>Paenibacillus</taxon>
    </lineage>
</organism>
<evidence type="ECO:0000313" key="3">
    <source>
        <dbReference type="Proteomes" id="UP000076927"/>
    </source>
</evidence>
<protein>
    <submittedName>
        <fullName evidence="2">Carboxylesterase</fullName>
    </submittedName>
</protein>
<accession>A0A172TMW3</accession>
<dbReference type="PATRIC" id="fig|1178515.4.peg.4329"/>
<gene>
    <name evidence="2" type="ORF">SY83_21370</name>
</gene>
<dbReference type="EMBL" id="CP011388">
    <property type="protein sequence ID" value="ANE48405.1"/>
    <property type="molecule type" value="Genomic_DNA"/>
</dbReference>
<name>A0A172TMW3_9BACL</name>